<organism evidence="5 6">
    <name type="scientific">Mugilogobius chulae</name>
    <name type="common">yellowstripe goby</name>
    <dbReference type="NCBI Taxonomy" id="88201"/>
    <lineage>
        <taxon>Eukaryota</taxon>
        <taxon>Metazoa</taxon>
        <taxon>Chordata</taxon>
        <taxon>Craniata</taxon>
        <taxon>Vertebrata</taxon>
        <taxon>Euteleostomi</taxon>
        <taxon>Actinopterygii</taxon>
        <taxon>Neopterygii</taxon>
        <taxon>Teleostei</taxon>
        <taxon>Neoteleostei</taxon>
        <taxon>Acanthomorphata</taxon>
        <taxon>Gobiaria</taxon>
        <taxon>Gobiiformes</taxon>
        <taxon>Gobioidei</taxon>
        <taxon>Gobiidae</taxon>
        <taxon>Gobionellinae</taxon>
        <taxon>Mugilogobius</taxon>
    </lineage>
</organism>
<dbReference type="InterPro" id="IPR013783">
    <property type="entry name" value="Ig-like_fold"/>
</dbReference>
<evidence type="ECO:0000256" key="3">
    <source>
        <dbReference type="SAM" id="Phobius"/>
    </source>
</evidence>
<proteinExistence type="predicted"/>
<evidence type="ECO:0000256" key="2">
    <source>
        <dbReference type="ARBA" id="ARBA00023180"/>
    </source>
</evidence>
<dbReference type="Pfam" id="PF17736">
    <property type="entry name" value="Ig_C17orf99"/>
    <property type="match status" value="1"/>
</dbReference>
<gene>
    <name evidence="5" type="ORF">WMY93_003023</name>
</gene>
<protein>
    <recommendedName>
        <fullName evidence="4">Ig-like domain-containing protein</fullName>
    </recommendedName>
</protein>
<keyword evidence="1" id="KW-0732">Signal</keyword>
<dbReference type="InterPro" id="IPR036179">
    <property type="entry name" value="Ig-like_dom_sf"/>
</dbReference>
<name>A0AAW0Q5A6_9GOBI</name>
<comment type="caution">
    <text evidence="5">The sequence shown here is derived from an EMBL/GenBank/DDBJ whole genome shotgun (WGS) entry which is preliminary data.</text>
</comment>
<evidence type="ECO:0000313" key="5">
    <source>
        <dbReference type="EMBL" id="KAK7939697.1"/>
    </source>
</evidence>
<keyword evidence="3" id="KW-0812">Transmembrane</keyword>
<dbReference type="Gene3D" id="2.60.40.10">
    <property type="entry name" value="Immunoglobulins"/>
    <property type="match status" value="1"/>
</dbReference>
<dbReference type="SMART" id="SM00409">
    <property type="entry name" value="IG"/>
    <property type="match status" value="1"/>
</dbReference>
<keyword evidence="3" id="KW-0472">Membrane</keyword>
<sequence length="257" mass="28124">MRVVGGTLVLGKPFQLICQSDQGSLPIAYTLNAPKRSEEVKVITKPGEVATFNTTLHKSLDLNNFICHAKNHQLIPAQVVTGQELLTSTTIIEPVGKPLLTSDPEVWDITERHDVTLYCAVLKGTPPFTFTWYSADTRAQLESRTTLLLKASYVISDVGTQHNGGYFCASTNSANVTKTSNVLTIAVKMAGWKKALIAMACLLLLVALILFIVLKKRLISFKKKRGPELSVKSAGTKIERLSLTQSEVTHMANGKTR</sequence>
<keyword evidence="6" id="KW-1185">Reference proteome</keyword>
<evidence type="ECO:0000313" key="6">
    <source>
        <dbReference type="Proteomes" id="UP001460270"/>
    </source>
</evidence>
<keyword evidence="3" id="KW-1133">Transmembrane helix</keyword>
<dbReference type="EMBL" id="JBBPFD010000002">
    <property type="protein sequence ID" value="KAK7939697.1"/>
    <property type="molecule type" value="Genomic_DNA"/>
</dbReference>
<dbReference type="InterPro" id="IPR040878">
    <property type="entry name" value="IL-40-like_Ig"/>
</dbReference>
<dbReference type="Pfam" id="PF13927">
    <property type="entry name" value="Ig_3"/>
    <property type="match status" value="1"/>
</dbReference>
<feature type="transmembrane region" description="Helical" evidence="3">
    <location>
        <begin position="195"/>
        <end position="214"/>
    </location>
</feature>
<dbReference type="AlphaFoldDB" id="A0AAW0Q5A6"/>
<dbReference type="InterPro" id="IPR007110">
    <property type="entry name" value="Ig-like_dom"/>
</dbReference>
<evidence type="ECO:0000256" key="1">
    <source>
        <dbReference type="ARBA" id="ARBA00022729"/>
    </source>
</evidence>
<dbReference type="PROSITE" id="PS50835">
    <property type="entry name" value="IG_LIKE"/>
    <property type="match status" value="1"/>
</dbReference>
<accession>A0AAW0Q5A6</accession>
<feature type="domain" description="Ig-like" evidence="4">
    <location>
        <begin position="98"/>
        <end position="184"/>
    </location>
</feature>
<dbReference type="InterPro" id="IPR003599">
    <property type="entry name" value="Ig_sub"/>
</dbReference>
<reference evidence="6" key="1">
    <citation type="submission" date="2024-04" db="EMBL/GenBank/DDBJ databases">
        <title>Salinicola lusitanus LLJ914,a marine bacterium isolated from the Okinawa Trough.</title>
        <authorList>
            <person name="Li J."/>
        </authorList>
    </citation>
    <scope>NUCLEOTIDE SEQUENCE [LARGE SCALE GENOMIC DNA]</scope>
</reference>
<evidence type="ECO:0000259" key="4">
    <source>
        <dbReference type="PROSITE" id="PS50835"/>
    </source>
</evidence>
<dbReference type="SUPFAM" id="SSF48726">
    <property type="entry name" value="Immunoglobulin"/>
    <property type="match status" value="1"/>
</dbReference>
<keyword evidence="2" id="KW-0325">Glycoprotein</keyword>
<dbReference type="Proteomes" id="UP001460270">
    <property type="component" value="Unassembled WGS sequence"/>
</dbReference>